<organism evidence="1 2">
    <name type="scientific">SAR86 cluster bacterium</name>
    <dbReference type="NCBI Taxonomy" id="2030880"/>
    <lineage>
        <taxon>Bacteria</taxon>
        <taxon>Pseudomonadati</taxon>
        <taxon>Pseudomonadota</taxon>
        <taxon>Gammaproteobacteria</taxon>
        <taxon>SAR86 cluster</taxon>
    </lineage>
</organism>
<dbReference type="InterPro" id="IPR003477">
    <property type="entry name" value="PemK-like"/>
</dbReference>
<dbReference type="GO" id="GO:0016075">
    <property type="term" value="P:rRNA catabolic process"/>
    <property type="evidence" value="ECO:0007669"/>
    <property type="project" value="TreeGrafter"/>
</dbReference>
<dbReference type="Proteomes" id="UP000218327">
    <property type="component" value="Unassembled WGS sequence"/>
</dbReference>
<sequence>MYIPDRGDIVFVDFDPSAGKEIAKRRPAIILTRKIFNKHTTLVFAAPITSTIRGIGLEILLPSSMQTNGAILVSQIKSLDYEIRSIDFVEKAPQAVIDEVMKKLNLVLS</sequence>
<accession>A0A2A5AUF9</accession>
<dbReference type="AlphaFoldDB" id="A0A2A5AUF9"/>
<dbReference type="PANTHER" id="PTHR33988:SF3">
    <property type="entry name" value="ENDORIBONUCLEASE TOXIN CHPB-RELATED"/>
    <property type="match status" value="1"/>
</dbReference>
<comment type="caution">
    <text evidence="1">The sequence shown here is derived from an EMBL/GenBank/DDBJ whole genome shotgun (WGS) entry which is preliminary data.</text>
</comment>
<evidence type="ECO:0000313" key="1">
    <source>
        <dbReference type="EMBL" id="PCJ22954.1"/>
    </source>
</evidence>
<dbReference type="Gene3D" id="2.30.30.110">
    <property type="match status" value="1"/>
</dbReference>
<proteinExistence type="predicted"/>
<dbReference type="GO" id="GO:0003677">
    <property type="term" value="F:DNA binding"/>
    <property type="evidence" value="ECO:0007669"/>
    <property type="project" value="InterPro"/>
</dbReference>
<gene>
    <name evidence="1" type="ORF">COA96_13065</name>
</gene>
<dbReference type="InterPro" id="IPR011067">
    <property type="entry name" value="Plasmid_toxin/cell-grow_inhib"/>
</dbReference>
<dbReference type="EMBL" id="NVVJ01000047">
    <property type="protein sequence ID" value="PCJ22954.1"/>
    <property type="molecule type" value="Genomic_DNA"/>
</dbReference>
<dbReference type="Pfam" id="PF02452">
    <property type="entry name" value="PemK_toxin"/>
    <property type="match status" value="1"/>
</dbReference>
<evidence type="ECO:0000313" key="2">
    <source>
        <dbReference type="Proteomes" id="UP000218327"/>
    </source>
</evidence>
<reference evidence="2" key="1">
    <citation type="submission" date="2017-08" db="EMBL/GenBank/DDBJ databases">
        <title>A dynamic microbial community with high functional redundancy inhabits the cold, oxic subseafloor aquifer.</title>
        <authorList>
            <person name="Tully B.J."/>
            <person name="Wheat C.G."/>
            <person name="Glazer B.T."/>
            <person name="Huber J.A."/>
        </authorList>
    </citation>
    <scope>NUCLEOTIDE SEQUENCE [LARGE SCALE GENOMIC DNA]</scope>
</reference>
<dbReference type="PANTHER" id="PTHR33988">
    <property type="entry name" value="ENDORIBONUCLEASE MAZF-RELATED"/>
    <property type="match status" value="1"/>
</dbReference>
<name>A0A2A5AUF9_9GAMM</name>
<dbReference type="SUPFAM" id="SSF50118">
    <property type="entry name" value="Cell growth inhibitor/plasmid maintenance toxic component"/>
    <property type="match status" value="1"/>
</dbReference>
<dbReference type="GO" id="GO:0004521">
    <property type="term" value="F:RNA endonuclease activity"/>
    <property type="evidence" value="ECO:0007669"/>
    <property type="project" value="TreeGrafter"/>
</dbReference>
<protein>
    <submittedName>
        <fullName evidence="1">PemK family transcriptional regulator</fullName>
    </submittedName>
</protein>
<dbReference type="GO" id="GO:0006402">
    <property type="term" value="P:mRNA catabolic process"/>
    <property type="evidence" value="ECO:0007669"/>
    <property type="project" value="TreeGrafter"/>
</dbReference>